<accession>A0A4V0Z305</accession>
<gene>
    <name evidence="1" type="ORF">EWM63_01080</name>
</gene>
<keyword evidence="2" id="KW-1185">Reference proteome</keyword>
<dbReference type="RefSeq" id="WP_130184900.1">
    <property type="nucleotide sequence ID" value="NZ_CP035913.1"/>
</dbReference>
<dbReference type="AlphaFoldDB" id="A0A4V0Z305"/>
<name>A0A4V0Z305_9BURK</name>
<protein>
    <submittedName>
        <fullName evidence="1">Uncharacterized protein</fullName>
    </submittedName>
</protein>
<proteinExistence type="predicted"/>
<dbReference type="EMBL" id="CP035913">
    <property type="protein sequence ID" value="QBE61763.1"/>
    <property type="molecule type" value="Genomic_DNA"/>
</dbReference>
<dbReference type="KEGG" id="plue:EWM63_01080"/>
<sequence length="75" mass="8276">MIRFWPNSAVRRSIAVAEPEKSQTVTTGYLRPKADAHVFRLGSSNVAFSELHASPQSWTPTFSRCSSAVIAKLKV</sequence>
<organism evidence="1 2">
    <name type="scientific">Pseudoduganella lutea</name>
    <dbReference type="NCBI Taxonomy" id="321985"/>
    <lineage>
        <taxon>Bacteria</taxon>
        <taxon>Pseudomonadati</taxon>
        <taxon>Pseudomonadota</taxon>
        <taxon>Betaproteobacteria</taxon>
        <taxon>Burkholderiales</taxon>
        <taxon>Oxalobacteraceae</taxon>
        <taxon>Telluria group</taxon>
        <taxon>Pseudoduganella</taxon>
    </lineage>
</organism>
<dbReference type="Proteomes" id="UP000290637">
    <property type="component" value="Chromosome"/>
</dbReference>
<evidence type="ECO:0000313" key="2">
    <source>
        <dbReference type="Proteomes" id="UP000290637"/>
    </source>
</evidence>
<reference evidence="1 2" key="1">
    <citation type="submission" date="2019-02" db="EMBL/GenBank/DDBJ databases">
        <title>Draft Genome Sequences of Six Type Strains of the Genus Massilia.</title>
        <authorList>
            <person name="Miess H."/>
            <person name="Frediansyhah A."/>
            <person name="Gross H."/>
        </authorList>
    </citation>
    <scope>NUCLEOTIDE SEQUENCE [LARGE SCALE GENOMIC DNA]</scope>
    <source>
        <strain evidence="1 2">DSM 17473</strain>
    </source>
</reference>
<evidence type="ECO:0000313" key="1">
    <source>
        <dbReference type="EMBL" id="QBE61763.1"/>
    </source>
</evidence>